<dbReference type="SUPFAM" id="SSF52833">
    <property type="entry name" value="Thioredoxin-like"/>
    <property type="match status" value="1"/>
</dbReference>
<dbReference type="Gene3D" id="3.40.30.10">
    <property type="entry name" value="Glutaredoxin"/>
    <property type="match status" value="1"/>
</dbReference>
<feature type="domain" description="Thioredoxin" evidence="2">
    <location>
        <begin position="18"/>
        <end position="130"/>
    </location>
</feature>
<evidence type="ECO:0000259" key="2">
    <source>
        <dbReference type="PROSITE" id="PS51352"/>
    </source>
</evidence>
<dbReference type="Proteomes" id="UP001067231">
    <property type="component" value="Unassembled WGS sequence"/>
</dbReference>
<sequence length="130" mass="14711">MSLFLTICSSALVFNWRLKFIRTLNNFILIKIDETEYKSYVSKPGLVVVDYFATWCGPCNMIAPKLEEFSDQMKDVCFIKVDVDVLPSIADAESVRAMPTFKFFLNGKEVKSVVGANFEIIQQAVLANKP</sequence>
<dbReference type="InterPro" id="IPR036249">
    <property type="entry name" value="Thioredoxin-like_sf"/>
</dbReference>
<name>A0A9D5HWW7_9CRYT</name>
<proteinExistence type="predicted"/>
<dbReference type="PROSITE" id="PS51352">
    <property type="entry name" value="THIOREDOXIN_2"/>
    <property type="match status" value="1"/>
</dbReference>
<dbReference type="PANTHER" id="PTHR46115">
    <property type="entry name" value="THIOREDOXIN-LIKE PROTEIN 1"/>
    <property type="match status" value="1"/>
</dbReference>
<accession>A0A9D5HWW7</accession>
<dbReference type="PROSITE" id="PS00194">
    <property type="entry name" value="THIOREDOXIN_1"/>
    <property type="match status" value="1"/>
</dbReference>
<dbReference type="CDD" id="cd02947">
    <property type="entry name" value="TRX_family"/>
    <property type="match status" value="1"/>
</dbReference>
<dbReference type="Pfam" id="PF00085">
    <property type="entry name" value="Thioredoxin"/>
    <property type="match status" value="1"/>
</dbReference>
<protein>
    <submittedName>
        <fullName evidence="3">Thioredoxin H-type</fullName>
    </submittedName>
</protein>
<organism evidence="3">
    <name type="scientific">Cryptosporidium canis</name>
    <dbReference type="NCBI Taxonomy" id="195482"/>
    <lineage>
        <taxon>Eukaryota</taxon>
        <taxon>Sar</taxon>
        <taxon>Alveolata</taxon>
        <taxon>Apicomplexa</taxon>
        <taxon>Conoidasida</taxon>
        <taxon>Coccidia</taxon>
        <taxon>Eucoccidiorida</taxon>
        <taxon>Eimeriorina</taxon>
        <taxon>Cryptosporidiidae</taxon>
        <taxon>Cryptosporidium</taxon>
    </lineage>
</organism>
<evidence type="ECO:0000313" key="3">
    <source>
        <dbReference type="EMBL" id="KAJ1607809.1"/>
    </source>
</evidence>
<dbReference type="InterPro" id="IPR013766">
    <property type="entry name" value="Thioredoxin_domain"/>
</dbReference>
<gene>
    <name evidence="3" type="ORF">OJ253_2165</name>
</gene>
<dbReference type="EMBL" id="JAPCXC010000054">
    <property type="protein sequence ID" value="KAJ1607809.1"/>
    <property type="molecule type" value="Genomic_DNA"/>
</dbReference>
<comment type="caution">
    <text evidence="3">The sequence shown here is derived from an EMBL/GenBank/DDBJ whole genome shotgun (WGS) entry which is preliminary data.</text>
</comment>
<reference evidence="3" key="1">
    <citation type="submission" date="2022-10" db="EMBL/GenBank/DDBJ databases">
        <title>Adaptive evolution leads to modifications in subtelomeric GC content in a zoonotic Cryptosporidium species.</title>
        <authorList>
            <person name="Li J."/>
            <person name="Feng Y."/>
            <person name="Xiao L."/>
        </authorList>
    </citation>
    <scope>NUCLEOTIDE SEQUENCE</scope>
    <source>
        <strain evidence="3">33844</strain>
    </source>
</reference>
<dbReference type="PRINTS" id="PR00421">
    <property type="entry name" value="THIOREDOXIN"/>
</dbReference>
<evidence type="ECO:0000256" key="1">
    <source>
        <dbReference type="ARBA" id="ARBA00023157"/>
    </source>
</evidence>
<keyword evidence="1" id="KW-1015">Disulfide bond</keyword>
<dbReference type="InterPro" id="IPR017937">
    <property type="entry name" value="Thioredoxin_CS"/>
</dbReference>
<dbReference type="OrthoDB" id="2121326at2759"/>
<dbReference type="AlphaFoldDB" id="A0A9D5HWW7"/>